<dbReference type="PANTHER" id="PTHR43877:SF1">
    <property type="entry name" value="ACETYLTRANSFERASE"/>
    <property type="match status" value="1"/>
</dbReference>
<dbReference type="InterPro" id="IPR000182">
    <property type="entry name" value="GNAT_dom"/>
</dbReference>
<dbReference type="InterPro" id="IPR016181">
    <property type="entry name" value="Acyl_CoA_acyltransferase"/>
</dbReference>
<keyword evidence="2" id="KW-0012">Acyltransferase</keyword>
<dbReference type="InterPro" id="IPR050832">
    <property type="entry name" value="Bact_Acetyltransf"/>
</dbReference>
<gene>
    <name evidence="4" type="ORF">Dac01nite_23400</name>
</gene>
<dbReference type="Gene3D" id="3.40.630.30">
    <property type="match status" value="1"/>
</dbReference>
<evidence type="ECO:0000313" key="4">
    <source>
        <dbReference type="EMBL" id="GIG55588.1"/>
    </source>
</evidence>
<dbReference type="GO" id="GO:0016747">
    <property type="term" value="F:acyltransferase activity, transferring groups other than amino-acyl groups"/>
    <property type="evidence" value="ECO:0007669"/>
    <property type="project" value="InterPro"/>
</dbReference>
<accession>A0A919UMD7</accession>
<proteinExistence type="predicted"/>
<dbReference type="AlphaFoldDB" id="A0A919UMD7"/>
<dbReference type="PROSITE" id="PS51186">
    <property type="entry name" value="GNAT"/>
    <property type="match status" value="1"/>
</dbReference>
<keyword evidence="5" id="KW-1185">Reference proteome</keyword>
<evidence type="ECO:0000256" key="1">
    <source>
        <dbReference type="ARBA" id="ARBA00022679"/>
    </source>
</evidence>
<evidence type="ECO:0000259" key="3">
    <source>
        <dbReference type="PROSITE" id="PS51186"/>
    </source>
</evidence>
<dbReference type="Proteomes" id="UP000652354">
    <property type="component" value="Unassembled WGS sequence"/>
</dbReference>
<feature type="domain" description="N-acetyltransferase" evidence="3">
    <location>
        <begin position="1"/>
        <end position="140"/>
    </location>
</feature>
<dbReference type="Pfam" id="PF00583">
    <property type="entry name" value="Acetyltransf_1"/>
    <property type="match status" value="1"/>
</dbReference>
<evidence type="ECO:0000256" key="2">
    <source>
        <dbReference type="ARBA" id="ARBA00023315"/>
    </source>
</evidence>
<dbReference type="PANTHER" id="PTHR43877">
    <property type="entry name" value="AMINOALKYLPHOSPHONATE N-ACETYLTRANSFERASE-RELATED-RELATED"/>
    <property type="match status" value="1"/>
</dbReference>
<sequence>MDWRGTGEWTWERAIADAHVSRYAAQWGHRAGDGGVLARHDGGAAQGAVWWRLFTADAPGYGFVAEDVPELGLAVSLESRGRGLGPRLLRAAIAHARESGHPALSLSVEDGNEAARRIYESAGFVVMGREGSSDTMVLAL</sequence>
<name>A0A919UMD7_9MICO</name>
<dbReference type="CDD" id="cd04301">
    <property type="entry name" value="NAT_SF"/>
    <property type="match status" value="1"/>
</dbReference>
<reference evidence="4" key="1">
    <citation type="submission" date="2021-01" db="EMBL/GenBank/DDBJ databases">
        <title>Whole genome shotgun sequence of Demequina activiva NBRC 110675.</title>
        <authorList>
            <person name="Komaki H."/>
            <person name="Tamura T."/>
        </authorList>
    </citation>
    <scope>NUCLEOTIDE SEQUENCE</scope>
    <source>
        <strain evidence="4">NBRC 110675</strain>
    </source>
</reference>
<dbReference type="EMBL" id="BONR01000006">
    <property type="protein sequence ID" value="GIG55588.1"/>
    <property type="molecule type" value="Genomic_DNA"/>
</dbReference>
<evidence type="ECO:0000313" key="5">
    <source>
        <dbReference type="Proteomes" id="UP000652354"/>
    </source>
</evidence>
<dbReference type="SUPFAM" id="SSF55729">
    <property type="entry name" value="Acyl-CoA N-acyltransferases (Nat)"/>
    <property type="match status" value="1"/>
</dbReference>
<organism evidence="4 5">
    <name type="scientific">Demequina activiva</name>
    <dbReference type="NCBI Taxonomy" id="1582364"/>
    <lineage>
        <taxon>Bacteria</taxon>
        <taxon>Bacillati</taxon>
        <taxon>Actinomycetota</taxon>
        <taxon>Actinomycetes</taxon>
        <taxon>Micrococcales</taxon>
        <taxon>Demequinaceae</taxon>
        <taxon>Demequina</taxon>
    </lineage>
</organism>
<keyword evidence="1" id="KW-0808">Transferase</keyword>
<comment type="caution">
    <text evidence="4">The sequence shown here is derived from an EMBL/GenBank/DDBJ whole genome shotgun (WGS) entry which is preliminary data.</text>
</comment>
<protein>
    <recommendedName>
        <fullName evidence="3">N-acetyltransferase domain-containing protein</fullName>
    </recommendedName>
</protein>